<sequence>MGNSNGNNPANVQAFLDMISMSEGTYGQGDNGYNVVVGGSLFDNGYVDHPRIVVQTQYGRSDAAGRYQIMAAAPGIQTNTWDWISAKLGLTDFSPASQDAVAIYILQWKGAYTDVLNGNIQSAIAKVAGQWASLPGSPYGQNTNNLDAVLGWYQGAGGAIA</sequence>
<name>A0A2N7XAR8_9BURK</name>
<evidence type="ECO:0000313" key="2">
    <source>
        <dbReference type="Proteomes" id="UP000235777"/>
    </source>
</evidence>
<accession>A0A2N7XAR8</accession>
<dbReference type="SUPFAM" id="SSF53955">
    <property type="entry name" value="Lysozyme-like"/>
    <property type="match status" value="1"/>
</dbReference>
<proteinExistence type="predicted"/>
<reference evidence="1 2" key="1">
    <citation type="submission" date="2018-01" db="EMBL/GenBank/DDBJ databases">
        <title>Whole genome analyses suggest that Burkholderia sensu lato contains two further novel genera in the rhizoxinica-symbiotica group Mycetohabitans gen. nov., and Trinickia gen. nov.: implications for the evolution of diazotrophy and nodulation in the Burkholderiaceae.</title>
        <authorList>
            <person name="Estrada-de los Santos P."/>
            <person name="Palmer M."/>
            <person name="Chavez-Ramirez B."/>
            <person name="Beukes C."/>
            <person name="Steenkamp E.T."/>
            <person name="Hirsch A.M."/>
            <person name="Manyaka P."/>
            <person name="Maluk M."/>
            <person name="Lafos M."/>
            <person name="Crook M."/>
            <person name="Gross E."/>
            <person name="Simon M.F."/>
            <person name="Bueno dos Reis Junior F."/>
            <person name="Poole P.S."/>
            <person name="Venter S.N."/>
            <person name="James E.K."/>
        </authorList>
    </citation>
    <scope>NUCLEOTIDE SEQUENCE [LARGE SCALE GENOMIC DNA]</scope>
    <source>
        <strain evidence="1 2">JPY 581</strain>
    </source>
</reference>
<dbReference type="CDD" id="cd00736">
    <property type="entry name" value="lambda_lys-like"/>
    <property type="match status" value="1"/>
</dbReference>
<organism evidence="1 2">
    <name type="scientific">Trinickia symbiotica</name>
    <dbReference type="NCBI Taxonomy" id="863227"/>
    <lineage>
        <taxon>Bacteria</taxon>
        <taxon>Pseudomonadati</taxon>
        <taxon>Pseudomonadota</taxon>
        <taxon>Betaproteobacteria</taxon>
        <taxon>Burkholderiales</taxon>
        <taxon>Burkholderiaceae</taxon>
        <taxon>Trinickia</taxon>
    </lineage>
</organism>
<evidence type="ECO:0000313" key="1">
    <source>
        <dbReference type="EMBL" id="PMS38856.1"/>
    </source>
</evidence>
<protein>
    <recommendedName>
        <fullName evidence="3">Lysozyme</fullName>
    </recommendedName>
</protein>
<keyword evidence="2" id="KW-1185">Reference proteome</keyword>
<comment type="caution">
    <text evidence="1">The sequence shown here is derived from an EMBL/GenBank/DDBJ whole genome shotgun (WGS) entry which is preliminary data.</text>
</comment>
<dbReference type="Gene3D" id="1.10.530.10">
    <property type="match status" value="1"/>
</dbReference>
<gene>
    <name evidence="1" type="ORF">C0Z20_00820</name>
</gene>
<dbReference type="AlphaFoldDB" id="A0A2N7XAR8"/>
<evidence type="ECO:0008006" key="3">
    <source>
        <dbReference type="Google" id="ProtNLM"/>
    </source>
</evidence>
<dbReference type="EMBL" id="PNYC01000001">
    <property type="protein sequence ID" value="PMS38856.1"/>
    <property type="molecule type" value="Genomic_DNA"/>
</dbReference>
<dbReference type="InterPro" id="IPR023346">
    <property type="entry name" value="Lysozyme-like_dom_sf"/>
</dbReference>
<dbReference type="Proteomes" id="UP000235777">
    <property type="component" value="Unassembled WGS sequence"/>
</dbReference>